<dbReference type="Proteomes" id="UP000198847">
    <property type="component" value="Unassembled WGS sequence"/>
</dbReference>
<name>A0A1H8NES5_9FIRM</name>
<accession>A0A1H8NES5</accession>
<gene>
    <name evidence="1" type="ORF">SAMN04490178_10168</name>
</gene>
<proteinExistence type="predicted"/>
<reference evidence="1 2" key="1">
    <citation type="submission" date="2016-10" db="EMBL/GenBank/DDBJ databases">
        <authorList>
            <person name="de Groot N.N."/>
        </authorList>
    </citation>
    <scope>NUCLEOTIDE SEQUENCE [LARGE SCALE GENOMIC DNA]</scope>
    <source>
        <strain evidence="1 2">DSM 13305</strain>
    </source>
</reference>
<dbReference type="AlphaFoldDB" id="A0A1H8NES5"/>
<keyword evidence="2" id="KW-1185">Reference proteome</keyword>
<sequence>MISINKNNEPKLNTYMVSKEELDILLAQYGSKLDPVDQNKLAQKKFQMQRAKHFEQRFLKKTD</sequence>
<protein>
    <submittedName>
        <fullName evidence="1">Uncharacterized protein</fullName>
    </submittedName>
</protein>
<organism evidence="1 2">
    <name type="scientific">Propionispora vibrioides</name>
    <dbReference type="NCBI Taxonomy" id="112903"/>
    <lineage>
        <taxon>Bacteria</taxon>
        <taxon>Bacillati</taxon>
        <taxon>Bacillota</taxon>
        <taxon>Negativicutes</taxon>
        <taxon>Selenomonadales</taxon>
        <taxon>Sporomusaceae</taxon>
        <taxon>Propionispora</taxon>
    </lineage>
</organism>
<evidence type="ECO:0000313" key="2">
    <source>
        <dbReference type="Proteomes" id="UP000198847"/>
    </source>
</evidence>
<dbReference type="EMBL" id="FODY01000001">
    <property type="protein sequence ID" value="SEO28070.1"/>
    <property type="molecule type" value="Genomic_DNA"/>
</dbReference>
<evidence type="ECO:0000313" key="1">
    <source>
        <dbReference type="EMBL" id="SEO28070.1"/>
    </source>
</evidence>